<dbReference type="AlphaFoldDB" id="A0A498KYF8"/>
<dbReference type="PROSITE" id="PS50005">
    <property type="entry name" value="TPR"/>
    <property type="match status" value="1"/>
</dbReference>
<dbReference type="GO" id="GO:0005634">
    <property type="term" value="C:nucleus"/>
    <property type="evidence" value="ECO:0007669"/>
    <property type="project" value="InterPro"/>
</dbReference>
<comment type="caution">
    <text evidence="3">The sequence shown here is derived from an EMBL/GenBank/DDBJ whole genome shotgun (WGS) entry which is preliminary data.</text>
</comment>
<dbReference type="Proteomes" id="UP000290289">
    <property type="component" value="Unassembled WGS sequence"/>
</dbReference>
<dbReference type="Gene3D" id="1.25.40.10">
    <property type="entry name" value="Tetratricopeptide repeat domain"/>
    <property type="match status" value="3"/>
</dbReference>
<dbReference type="PROSITE" id="PS50293">
    <property type="entry name" value="TPR_REGION"/>
    <property type="match status" value="1"/>
</dbReference>
<keyword evidence="1" id="KW-0802">TPR repeat</keyword>
<evidence type="ECO:0000313" key="4">
    <source>
        <dbReference type="Proteomes" id="UP000290289"/>
    </source>
</evidence>
<dbReference type="Gene3D" id="3.80.10.10">
    <property type="entry name" value="Ribonuclease Inhibitor"/>
    <property type="match status" value="1"/>
</dbReference>
<keyword evidence="2" id="KW-0175">Coiled coil</keyword>
<dbReference type="Pfam" id="PF13181">
    <property type="entry name" value="TPR_8"/>
    <property type="match status" value="1"/>
</dbReference>
<dbReference type="SUPFAM" id="SSF52047">
    <property type="entry name" value="RNI-like"/>
    <property type="match status" value="1"/>
</dbReference>
<evidence type="ECO:0008006" key="5">
    <source>
        <dbReference type="Google" id="ProtNLM"/>
    </source>
</evidence>
<dbReference type="SUPFAM" id="SSF48452">
    <property type="entry name" value="TPR-like"/>
    <property type="match status" value="3"/>
</dbReference>
<sequence>MVAGVVDPSIVSPFYYKAPKPLPYPQTQEGSRDKRREMATLSSAKKSYEYAKAEGTRLQEAQWANVIGNMLKKSGKYAEALKWLNIDYDLSIKYLSQSHCLPACQSLGELYLCLEVFQHALLFQKKHLQLAEDANDLVEQQRANTQLGRTYHEMFLRSEDDHFSVQNARKYFKAAMKLAHIIKESPPTNNCSFLEEYIDAHNNIGMLEFDLDNLEEARKILTKGLEICDERGVVEDDDGRSRLHHNLGNVYMKLRMWDSAREHIDKDILICQRTEHRQGEAKGYINLGELHYRVQNYQEALRCYQKALDLTNLMEGEDPLLKQIHQNIGTVKKAAEVMNELQKEEQNLKKLTEDKEDARGRPRERHCLPQIIASLDCLIEKSRTTIAWAKLCEFASMKKIISSELHDKQKLIDSFLVIGESYENLREFDKALDWYTRSWKEYQFIGDFEGQALAKVNIGNVLDHTNNWQGALDAFKESYKLAVRANLPSIQLTALENMHYSYMIRFDKAEEARRVKLLVEELKQQRNKEFHTENVPEDLCSSSNSRSKCATLVSENIVHRNAVSRPIFLSSADKHNQQCQVVSFKIDKDVIHYPMKATGKLSIESMKVELACLYYLGLPVERRSDGILPIIKVIKLGGRVIESLETLEATVSEHMGQVLFDACIGGWNQKRLIKLYTDCCNTLCETPNMKVLMKLYDQEVSPEASVLRQKFDILVMSFTTYDMMLSRYVMTDADVAVSGCGLQDFSITPLLNALDAYKDFAMLDLSHNLLGNSTMEKLQKVLPGYTSYGLRLDIHCNLFGPTALLQICECPVLVARLEVLNISENPLTDACASYLLDVLEKCKSEYYVFVLEIFFSYCYCSCGLFFAALYSLSMERCCITSRTVLMVADALNAGSPLDQLCIGYNDIDDNALACLLVKLGSLKRFSRLNLNGLELNKRAVDSLCGLASTLPLFELMLRETGIGMDGASLVTNSLFIRTEEIFKLDLSYCGLTSNYALKISTNSCMICGIYELNLSGNPIKEEGSKALSSMLLNSKCCLQVLVLEKCELGVAGFLQIIQAVSGSLTNSYVEELNLADNVKSLHVADQVGLDDDCKTTCQGEFSFIQKVSTAIRKATNLRFLDLSKNGFSKQSAEVFYSAWSRSRPSDSSLYGSRGWHMEEETIHLFLEGIKCCVKPCCKTNSFSCSAYRQLKPLLDLCISSNQGAFAPGHSIQDNILIAHDMFSGFKGKKGSTGAMEIKLDLEKAYDFLN</sequence>
<dbReference type="EMBL" id="RDQH01000084">
    <property type="protein sequence ID" value="RXI09963.1"/>
    <property type="molecule type" value="Genomic_DNA"/>
</dbReference>
<dbReference type="InterPro" id="IPR019734">
    <property type="entry name" value="TPR_rpt"/>
</dbReference>
<dbReference type="GO" id="GO:0072423">
    <property type="term" value="P:response to DNA damage checkpoint signaling"/>
    <property type="evidence" value="ECO:0007669"/>
    <property type="project" value="InterPro"/>
</dbReference>
<dbReference type="InterPro" id="IPR011990">
    <property type="entry name" value="TPR-like_helical_dom_sf"/>
</dbReference>
<evidence type="ECO:0000313" key="3">
    <source>
        <dbReference type="EMBL" id="RXI09963.1"/>
    </source>
</evidence>
<dbReference type="SMART" id="SM00368">
    <property type="entry name" value="LRR_RI"/>
    <property type="match status" value="4"/>
</dbReference>
<dbReference type="InterPro" id="IPR032675">
    <property type="entry name" value="LRR_dom_sf"/>
</dbReference>
<organism evidence="3 4">
    <name type="scientific">Malus domestica</name>
    <name type="common">Apple</name>
    <name type="synonym">Pyrus malus</name>
    <dbReference type="NCBI Taxonomy" id="3750"/>
    <lineage>
        <taxon>Eukaryota</taxon>
        <taxon>Viridiplantae</taxon>
        <taxon>Streptophyta</taxon>
        <taxon>Embryophyta</taxon>
        <taxon>Tracheophyta</taxon>
        <taxon>Spermatophyta</taxon>
        <taxon>Magnoliopsida</taxon>
        <taxon>eudicotyledons</taxon>
        <taxon>Gunneridae</taxon>
        <taxon>Pentapetalae</taxon>
        <taxon>rosids</taxon>
        <taxon>fabids</taxon>
        <taxon>Rosales</taxon>
        <taxon>Rosaceae</taxon>
        <taxon>Amygdaloideae</taxon>
        <taxon>Maleae</taxon>
        <taxon>Malus</taxon>
    </lineage>
</organism>
<dbReference type="GO" id="GO:0009933">
    <property type="term" value="P:meristem structural organization"/>
    <property type="evidence" value="ECO:0007669"/>
    <property type="project" value="InterPro"/>
</dbReference>
<dbReference type="Pfam" id="PF13424">
    <property type="entry name" value="TPR_12"/>
    <property type="match status" value="1"/>
</dbReference>
<reference evidence="3 4" key="1">
    <citation type="submission" date="2018-10" db="EMBL/GenBank/DDBJ databases">
        <title>A high-quality apple genome assembly.</title>
        <authorList>
            <person name="Hu J."/>
        </authorList>
    </citation>
    <scope>NUCLEOTIDE SEQUENCE [LARGE SCALE GENOMIC DNA]</scope>
    <source>
        <strain evidence="4">cv. HFTH1</strain>
        <tissue evidence="3">Young leaf</tissue>
    </source>
</reference>
<evidence type="ECO:0000256" key="2">
    <source>
        <dbReference type="SAM" id="Coils"/>
    </source>
</evidence>
<dbReference type="SMART" id="SM00028">
    <property type="entry name" value="TPR"/>
    <property type="match status" value="7"/>
</dbReference>
<dbReference type="STRING" id="3750.A0A498KYF8"/>
<proteinExistence type="predicted"/>
<dbReference type="PANTHER" id="PTHR47684:SF1">
    <property type="entry name" value="PROTEIN TONSOKU"/>
    <property type="match status" value="1"/>
</dbReference>
<feature type="coiled-coil region" evidence="2">
    <location>
        <begin position="331"/>
        <end position="361"/>
    </location>
</feature>
<evidence type="ECO:0000256" key="1">
    <source>
        <dbReference type="PROSITE-ProRule" id="PRU00339"/>
    </source>
</evidence>
<keyword evidence="4" id="KW-1185">Reference proteome</keyword>
<dbReference type="PANTHER" id="PTHR47684">
    <property type="entry name" value="PROTEIN TONSOKU"/>
    <property type="match status" value="1"/>
</dbReference>
<protein>
    <recommendedName>
        <fullName evidence="5">Protein TONSOKU</fullName>
    </recommendedName>
</protein>
<dbReference type="InterPro" id="IPR044227">
    <property type="entry name" value="TONSOKU"/>
</dbReference>
<gene>
    <name evidence="3" type="ORF">DVH24_025088</name>
</gene>
<name>A0A498KYF8_MALDO</name>
<feature type="repeat" description="TPR" evidence="1">
    <location>
        <begin position="281"/>
        <end position="314"/>
    </location>
</feature>
<accession>A0A498KYF8</accession>
<dbReference type="GO" id="GO:0040029">
    <property type="term" value="P:epigenetic regulation of gene expression"/>
    <property type="evidence" value="ECO:0007669"/>
    <property type="project" value="InterPro"/>
</dbReference>